<name>A0A8W8NZZ6_MAGGI</name>
<feature type="domain" description="Paraneoplastic antigen Ma-like C-terminal" evidence="2">
    <location>
        <begin position="75"/>
        <end position="156"/>
    </location>
</feature>
<accession>A0A8W8NZZ6</accession>
<feature type="region of interest" description="Disordered" evidence="1">
    <location>
        <begin position="1"/>
        <end position="22"/>
    </location>
</feature>
<evidence type="ECO:0000256" key="1">
    <source>
        <dbReference type="SAM" id="MobiDB-lite"/>
    </source>
</evidence>
<feature type="compositionally biased region" description="Basic and acidic residues" evidence="1">
    <location>
        <begin position="255"/>
        <end position="273"/>
    </location>
</feature>
<dbReference type="InterPro" id="IPR026523">
    <property type="entry name" value="PNMA"/>
</dbReference>
<feature type="region of interest" description="Disordered" evidence="1">
    <location>
        <begin position="196"/>
        <end position="226"/>
    </location>
</feature>
<feature type="region of interest" description="Disordered" evidence="1">
    <location>
        <begin position="241"/>
        <end position="292"/>
    </location>
</feature>
<dbReference type="PANTHER" id="PTHR23095:SF43">
    <property type="entry name" value="PARANEOPLASTIC ANTIGEN-LIKE PROTEIN 8C"/>
    <property type="match status" value="1"/>
</dbReference>
<evidence type="ECO:0000313" key="3">
    <source>
        <dbReference type="EnsemblMetazoa" id="G8632.1:cds"/>
    </source>
</evidence>
<evidence type="ECO:0000259" key="2">
    <source>
        <dbReference type="Pfam" id="PF14893"/>
    </source>
</evidence>
<feature type="compositionally biased region" description="Polar residues" evidence="1">
    <location>
        <begin position="201"/>
        <end position="223"/>
    </location>
</feature>
<dbReference type="InterPro" id="IPR048270">
    <property type="entry name" value="PNMA_C"/>
</dbReference>
<dbReference type="Proteomes" id="UP000005408">
    <property type="component" value="Unassembled WGS sequence"/>
</dbReference>
<dbReference type="AlphaFoldDB" id="A0A8W8NZZ6"/>
<dbReference type="EnsemblMetazoa" id="G8632.1">
    <property type="protein sequence ID" value="G8632.1:cds"/>
    <property type="gene ID" value="G8632"/>
</dbReference>
<evidence type="ECO:0000313" key="4">
    <source>
        <dbReference type="Proteomes" id="UP000005408"/>
    </source>
</evidence>
<keyword evidence="4" id="KW-1185">Reference proteome</keyword>
<dbReference type="Pfam" id="PF14893">
    <property type="entry name" value="PNMA"/>
    <property type="match status" value="1"/>
</dbReference>
<proteinExistence type="predicted"/>
<organism evidence="3 4">
    <name type="scientific">Magallana gigas</name>
    <name type="common">Pacific oyster</name>
    <name type="synonym">Crassostrea gigas</name>
    <dbReference type="NCBI Taxonomy" id="29159"/>
    <lineage>
        <taxon>Eukaryota</taxon>
        <taxon>Metazoa</taxon>
        <taxon>Spiralia</taxon>
        <taxon>Lophotrochozoa</taxon>
        <taxon>Mollusca</taxon>
        <taxon>Bivalvia</taxon>
        <taxon>Autobranchia</taxon>
        <taxon>Pteriomorphia</taxon>
        <taxon>Ostreida</taxon>
        <taxon>Ostreoidea</taxon>
        <taxon>Ostreidae</taxon>
        <taxon>Magallana</taxon>
    </lineage>
</organism>
<reference evidence="3" key="1">
    <citation type="submission" date="2022-08" db="UniProtKB">
        <authorList>
            <consortium name="EnsemblMetazoa"/>
        </authorList>
    </citation>
    <scope>IDENTIFICATION</scope>
    <source>
        <strain evidence="3">05x7-T-G4-1.051#20</strain>
    </source>
</reference>
<sequence length="292" mass="33487">MSDEDDNVTKTQPTSPFESKPVDKAVYERMLHKFQSMGLNPKGNNPAELGQWMKDFKPKQKIFHQVLVKWNKQGSLTGSAARIVMYQGPDKPLSDILETLNSVYGSVENKQQLLSEFYRARQRGDEDITAWSGRLEEIIGRGLEKGIVRQNEVNSMLHSMLWTGLRQELKDISGYKYDNIQDFNKLRIALRQIEKDHQQDQQKTSKSNTATSICKSTNSTAENSDMEDLKGMVQQLVSSVQQQTLHSNTEEINITEEHNTEEHTMDNNRESKTRIKHQPTTTSINNSKEDQL</sequence>
<dbReference type="PANTHER" id="PTHR23095">
    <property type="entry name" value="PARANEOPLASTIC ANTIGEN"/>
    <property type="match status" value="1"/>
</dbReference>
<protein>
    <recommendedName>
        <fullName evidence="2">Paraneoplastic antigen Ma-like C-terminal domain-containing protein</fullName>
    </recommendedName>
</protein>